<accession>A0ABV0EWW9</accession>
<name>A0ABV0EWW9_9ENTE</name>
<feature type="domain" description="Type II secretion system protein GspF" evidence="8">
    <location>
        <begin position="13"/>
        <end position="132"/>
    </location>
</feature>
<keyword evidence="5 7" id="KW-1133">Transmembrane helix</keyword>
<dbReference type="Gene3D" id="1.20.81.30">
    <property type="entry name" value="Type II secretion system (T2SS), domain F"/>
    <property type="match status" value="2"/>
</dbReference>
<protein>
    <submittedName>
        <fullName evidence="9">Competence protein ComGB</fullName>
    </submittedName>
</protein>
<evidence type="ECO:0000256" key="6">
    <source>
        <dbReference type="ARBA" id="ARBA00023136"/>
    </source>
</evidence>
<evidence type="ECO:0000256" key="7">
    <source>
        <dbReference type="SAM" id="Phobius"/>
    </source>
</evidence>
<feature type="domain" description="Type II secretion system protein GspF" evidence="8">
    <location>
        <begin position="205"/>
        <end position="327"/>
    </location>
</feature>
<keyword evidence="6 7" id="KW-0472">Membrane</keyword>
<evidence type="ECO:0000256" key="4">
    <source>
        <dbReference type="ARBA" id="ARBA00022692"/>
    </source>
</evidence>
<evidence type="ECO:0000313" key="10">
    <source>
        <dbReference type="Proteomes" id="UP000664357"/>
    </source>
</evidence>
<keyword evidence="4 7" id="KW-0812">Transmembrane</keyword>
<dbReference type="PANTHER" id="PTHR30012">
    <property type="entry name" value="GENERAL SECRETION PATHWAY PROTEIN"/>
    <property type="match status" value="1"/>
</dbReference>
<dbReference type="RefSeq" id="WP_207701158.1">
    <property type="nucleotide sequence ID" value="NZ_JAFREL020000007.1"/>
</dbReference>
<evidence type="ECO:0000256" key="5">
    <source>
        <dbReference type="ARBA" id="ARBA00022989"/>
    </source>
</evidence>
<dbReference type="Pfam" id="PF00482">
    <property type="entry name" value="T2SSF"/>
    <property type="match status" value="2"/>
</dbReference>
<dbReference type="InterPro" id="IPR042094">
    <property type="entry name" value="T2SS_GspF_sf"/>
</dbReference>
<dbReference type="InterPro" id="IPR047692">
    <property type="entry name" value="T4P_ComGB"/>
</dbReference>
<dbReference type="PANTHER" id="PTHR30012:SF0">
    <property type="entry name" value="TYPE II SECRETION SYSTEM PROTEIN F-RELATED"/>
    <property type="match status" value="1"/>
</dbReference>
<comment type="caution">
    <text evidence="9">The sequence shown here is derived from an EMBL/GenBank/DDBJ whole genome shotgun (WGS) entry which is preliminary data.</text>
</comment>
<sequence>MKKRLTPQQKISFCQLLGDLLINGFSLQQALHFLRTADIFPAELVEIVQKNLHSGQPLSKSFSQLNFSADQVLQVALGEMHGGIALTLKGIANQMLLIQKHRQNFIKAVSYPAMLLLFLLLILLGMRTLLLPQLLDSGMIAADNPSILFIQAAPWFVVAALSAGLFVLGLWNYWGKKQSYLIKYSFLAKLPFIGRLHRDYYSAYFALEWGKLFDQGLELQQIIACLLATEKKSLMKELAASLQEKLVQGQSLAHQLRDYPFLTKEFSQIVQQGEVRGNLGKELLTYSQLVWQRFFARLEFLCSWLQPVVFLFVALLIVSIYVAMLLPLSSGLEGIW</sequence>
<proteinExistence type="inferred from homology"/>
<evidence type="ECO:0000256" key="3">
    <source>
        <dbReference type="ARBA" id="ARBA00022475"/>
    </source>
</evidence>
<feature type="transmembrane region" description="Helical" evidence="7">
    <location>
        <begin position="146"/>
        <end position="174"/>
    </location>
</feature>
<dbReference type="NCBIfam" id="NF041012">
    <property type="entry name" value="T4P_ComGB"/>
    <property type="match status" value="1"/>
</dbReference>
<comment type="subcellular location">
    <subcellularLocation>
        <location evidence="1">Cell membrane</location>
        <topology evidence="1">Multi-pass membrane protein</topology>
    </subcellularLocation>
</comment>
<reference evidence="9 10" key="1">
    <citation type="submission" date="2021-03" db="EMBL/GenBank/DDBJ databases">
        <authorList>
            <person name="Gilmore M.S."/>
            <person name="Schwartzman J."/>
            <person name="Van Tyne D."/>
            <person name="Martin M."/>
            <person name="Earl A.M."/>
            <person name="Manson A.L."/>
            <person name="Straub T."/>
            <person name="Salamzade R."/>
            <person name="Saavedra J."/>
            <person name="Lebreton F."/>
            <person name="Prichula J."/>
            <person name="Schaufler K."/>
            <person name="Gaca A."/>
            <person name="Sgardioli B."/>
            <person name="Wagenaar J."/>
            <person name="Strong T."/>
        </authorList>
    </citation>
    <scope>NUCLEOTIDE SEQUENCE [LARGE SCALE GENOMIC DNA]</scope>
    <source>
        <strain evidence="9 10">665A</strain>
    </source>
</reference>
<dbReference type="EMBL" id="JAFREL020000007">
    <property type="protein sequence ID" value="MEO1773149.1"/>
    <property type="molecule type" value="Genomic_DNA"/>
</dbReference>
<evidence type="ECO:0000313" key="9">
    <source>
        <dbReference type="EMBL" id="MEO1773149.1"/>
    </source>
</evidence>
<dbReference type="InterPro" id="IPR018076">
    <property type="entry name" value="T2SS_GspF_dom"/>
</dbReference>
<comment type="similarity">
    <text evidence="2">Belongs to the GSP F family.</text>
</comment>
<feature type="transmembrane region" description="Helical" evidence="7">
    <location>
        <begin position="105"/>
        <end position="126"/>
    </location>
</feature>
<organism evidence="9 10">
    <name type="scientific">Candidatus Enterococcus ferrettii</name>
    <dbReference type="NCBI Taxonomy" id="2815324"/>
    <lineage>
        <taxon>Bacteria</taxon>
        <taxon>Bacillati</taxon>
        <taxon>Bacillota</taxon>
        <taxon>Bacilli</taxon>
        <taxon>Lactobacillales</taxon>
        <taxon>Enterococcaceae</taxon>
        <taxon>Enterococcus</taxon>
    </lineage>
</organism>
<reference evidence="9 10" key="2">
    <citation type="submission" date="2024-02" db="EMBL/GenBank/DDBJ databases">
        <title>The Genome Sequence of Enterococcus sp. DIV0159.</title>
        <authorList>
            <person name="Earl A."/>
            <person name="Manson A."/>
            <person name="Gilmore M."/>
            <person name="Sanders J."/>
            <person name="Shea T."/>
            <person name="Howe W."/>
            <person name="Livny J."/>
            <person name="Cuomo C."/>
            <person name="Neafsey D."/>
            <person name="Birren B."/>
        </authorList>
    </citation>
    <scope>NUCLEOTIDE SEQUENCE [LARGE SCALE GENOMIC DNA]</scope>
    <source>
        <strain evidence="9 10">665A</strain>
    </source>
</reference>
<feature type="transmembrane region" description="Helical" evidence="7">
    <location>
        <begin position="301"/>
        <end position="326"/>
    </location>
</feature>
<dbReference type="InterPro" id="IPR003004">
    <property type="entry name" value="GspF/PilC"/>
</dbReference>
<evidence type="ECO:0000256" key="2">
    <source>
        <dbReference type="ARBA" id="ARBA00005745"/>
    </source>
</evidence>
<keyword evidence="10" id="KW-1185">Reference proteome</keyword>
<gene>
    <name evidence="9" type="ORF">JZO67_005133</name>
</gene>
<evidence type="ECO:0000256" key="1">
    <source>
        <dbReference type="ARBA" id="ARBA00004651"/>
    </source>
</evidence>
<dbReference type="Proteomes" id="UP000664357">
    <property type="component" value="Unassembled WGS sequence"/>
</dbReference>
<evidence type="ECO:0000259" key="8">
    <source>
        <dbReference type="Pfam" id="PF00482"/>
    </source>
</evidence>
<keyword evidence="3" id="KW-1003">Cell membrane</keyword>